<dbReference type="PANTHER" id="PTHR36932">
    <property type="entry name" value="CAPSULAR POLYSACCHARIDE BIOSYNTHESIS PROTEIN"/>
    <property type="match status" value="1"/>
</dbReference>
<dbReference type="RefSeq" id="WP_064808972.1">
    <property type="nucleotide sequence ID" value="NZ_CP016023.1"/>
</dbReference>
<evidence type="ECO:0000313" key="2">
    <source>
        <dbReference type="Proteomes" id="UP000078572"/>
    </source>
</evidence>
<evidence type="ECO:0000313" key="1">
    <source>
        <dbReference type="EMBL" id="ANJ76044.1"/>
    </source>
</evidence>
<dbReference type="Gene3D" id="3.40.50.12780">
    <property type="entry name" value="N-terminal domain of ligase-like"/>
    <property type="match status" value="1"/>
</dbReference>
<protein>
    <submittedName>
        <fullName evidence="1">CoF synthetase</fullName>
    </submittedName>
</protein>
<sequence>MTAFHRLLWSYWQTRRLQPANRAALEAHQQHQIARFTQRVLTRSPYFRAYASRPMREWPLMDKATMMANFDTMNTAGLRLDDVLACARQAEQSRDFRPMVGPYSVGLSSGTSGGRGVFVVSPAERAQWAGTLLAKLLPRGLLHGERVALFLRANNNLYTAVRNPWLTFAFFDLFAPFASHRAPLEALRPTIVVGPAQVLRALALEKLAGRLDIAPVQVLSGAEVLEPMDRALLAQAFGNVGEVYQATEGFLGATCSHGTLHLNEAHVHIEPQWLDERRFAPIVTDFTRSTQPIVRYRLDDILIRRNPALPPCACGNPAMAIERIEGRCDDTLVLPAHGGGTVTLFADVCSRALAQALPLQADYRLVQTDAHTLALSVSPNSADIVRACQAHLADVFACQGIDMTRVTWHPAPQDIATDFTTKRRRIVRLAASGVAQ</sequence>
<dbReference type="EMBL" id="CP016023">
    <property type="protein sequence ID" value="ANJ76044.1"/>
    <property type="molecule type" value="Genomic_DNA"/>
</dbReference>
<gene>
    <name evidence="1" type="ORF">A9Y76_26705</name>
</gene>
<dbReference type="STRING" id="190721.ACS15_5787"/>
<proteinExistence type="predicted"/>
<accession>A0A192A6M4</accession>
<dbReference type="AlphaFoldDB" id="A0A192A6M4"/>
<dbReference type="Proteomes" id="UP000078572">
    <property type="component" value="Chromosome 2"/>
</dbReference>
<dbReference type="GeneID" id="61529643"/>
<dbReference type="OrthoDB" id="5298740at2"/>
<dbReference type="InterPro" id="IPR053158">
    <property type="entry name" value="CapK_Type1_Caps_Biosynth"/>
</dbReference>
<dbReference type="InterPro" id="IPR042099">
    <property type="entry name" value="ANL_N_sf"/>
</dbReference>
<dbReference type="InterPro" id="IPR012685">
    <property type="entry name" value="CHP02304_F390_synth-rel"/>
</dbReference>
<organism evidence="1 2">
    <name type="scientific">Ralstonia insidiosa</name>
    <dbReference type="NCBI Taxonomy" id="190721"/>
    <lineage>
        <taxon>Bacteria</taxon>
        <taxon>Pseudomonadati</taxon>
        <taxon>Pseudomonadota</taxon>
        <taxon>Betaproteobacteria</taxon>
        <taxon>Burkholderiales</taxon>
        <taxon>Burkholderiaceae</taxon>
        <taxon>Ralstonia</taxon>
    </lineage>
</organism>
<keyword evidence="2" id="KW-1185">Reference proteome</keyword>
<name>A0A192A6M4_9RALS</name>
<reference evidence="2" key="1">
    <citation type="submission" date="2016-06" db="EMBL/GenBank/DDBJ databases">
        <authorList>
            <person name="Xu Y."/>
            <person name="Nagy A."/>
            <person name="Yan X."/>
            <person name="Kim S.W."/>
            <person name="Haley B."/>
            <person name="Liu N.T."/>
            <person name="Nou X."/>
        </authorList>
    </citation>
    <scope>NUCLEOTIDE SEQUENCE [LARGE SCALE GENOMIC DNA]</scope>
    <source>
        <strain evidence="2">ATCC 49129</strain>
    </source>
</reference>
<dbReference type="NCBIfam" id="TIGR02304">
    <property type="entry name" value="aden_form_hyp"/>
    <property type="match status" value="1"/>
</dbReference>
<dbReference type="PANTHER" id="PTHR36932:SF1">
    <property type="entry name" value="CAPSULAR POLYSACCHARIDE BIOSYNTHESIS PROTEIN"/>
    <property type="match status" value="1"/>
</dbReference>